<feature type="domain" description="DUF5710" evidence="2">
    <location>
        <begin position="7"/>
        <end position="49"/>
    </location>
</feature>
<sequence length="105" mass="11808">MPISAQLYLEVPFAEKDQAKKLGARWDPALKKWYAPHGVDLHAFRAWWPASLAGEYERMADAPPAAAPAPRPKKRSPKPKPSAVVIDDRPLKNDRSTPDLELPWD</sequence>
<evidence type="ECO:0000313" key="4">
    <source>
        <dbReference type="Proteomes" id="UP000308891"/>
    </source>
</evidence>
<dbReference type="OrthoDB" id="9792687at2"/>
<dbReference type="Pfam" id="PF18974">
    <property type="entry name" value="DUF5710"/>
    <property type="match status" value="1"/>
</dbReference>
<evidence type="ECO:0000256" key="1">
    <source>
        <dbReference type="SAM" id="MobiDB-lite"/>
    </source>
</evidence>
<comment type="caution">
    <text evidence="3">The sequence shown here is derived from an EMBL/GenBank/DDBJ whole genome shotgun (WGS) entry which is preliminary data.</text>
</comment>
<keyword evidence="4" id="KW-1185">Reference proteome</keyword>
<reference evidence="3 4" key="1">
    <citation type="submission" date="2019-04" db="EMBL/GenBank/DDBJ databases">
        <title>Crenobacter sp. nov.</title>
        <authorList>
            <person name="Shi S."/>
        </authorList>
    </citation>
    <scope>NUCLEOTIDE SEQUENCE [LARGE SCALE GENOMIC DNA]</scope>
    <source>
        <strain evidence="3 4">GY 70310</strain>
    </source>
</reference>
<feature type="region of interest" description="Disordered" evidence="1">
    <location>
        <begin position="61"/>
        <end position="105"/>
    </location>
</feature>
<name>A0A4T0UNN2_9NEIS</name>
<accession>A0A4T0UNN2</accession>
<dbReference type="Proteomes" id="UP000308891">
    <property type="component" value="Unassembled WGS sequence"/>
</dbReference>
<feature type="compositionally biased region" description="Basic and acidic residues" evidence="1">
    <location>
        <begin position="86"/>
        <end position="98"/>
    </location>
</feature>
<organism evidence="3 4">
    <name type="scientific">Crenobacter intestini</name>
    <dbReference type="NCBI Taxonomy" id="2563443"/>
    <lineage>
        <taxon>Bacteria</taxon>
        <taxon>Pseudomonadati</taxon>
        <taxon>Pseudomonadota</taxon>
        <taxon>Betaproteobacteria</taxon>
        <taxon>Neisseriales</taxon>
        <taxon>Neisseriaceae</taxon>
        <taxon>Crenobacter</taxon>
    </lineage>
</organism>
<dbReference type="InterPro" id="IPR043764">
    <property type="entry name" value="DUF5710"/>
</dbReference>
<dbReference type="AlphaFoldDB" id="A0A4T0UNN2"/>
<evidence type="ECO:0000313" key="3">
    <source>
        <dbReference type="EMBL" id="TIC80350.1"/>
    </source>
</evidence>
<evidence type="ECO:0000259" key="2">
    <source>
        <dbReference type="Pfam" id="PF18974"/>
    </source>
</evidence>
<dbReference type="EMBL" id="STGJ01000014">
    <property type="protein sequence ID" value="TIC80350.1"/>
    <property type="molecule type" value="Genomic_DNA"/>
</dbReference>
<protein>
    <recommendedName>
        <fullName evidence="2">DUF5710 domain-containing protein</fullName>
    </recommendedName>
</protein>
<dbReference type="RefSeq" id="WP_136554657.1">
    <property type="nucleotide sequence ID" value="NZ_STGJ01000014.1"/>
</dbReference>
<proteinExistence type="predicted"/>
<gene>
    <name evidence="3" type="ORF">E5K04_12680</name>
</gene>